<evidence type="ECO:0000256" key="7">
    <source>
        <dbReference type="ARBA" id="ARBA00022490"/>
    </source>
</evidence>
<organism evidence="12 13">
    <name type="scientific">Ramazzottius varieornatus</name>
    <name type="common">Water bear</name>
    <name type="synonym">Tardigrade</name>
    <dbReference type="NCBI Taxonomy" id="947166"/>
    <lineage>
        <taxon>Eukaryota</taxon>
        <taxon>Metazoa</taxon>
        <taxon>Ecdysozoa</taxon>
        <taxon>Tardigrada</taxon>
        <taxon>Eutardigrada</taxon>
        <taxon>Parachela</taxon>
        <taxon>Hypsibioidea</taxon>
        <taxon>Ramazzottiidae</taxon>
        <taxon>Ramazzottius</taxon>
    </lineage>
</organism>
<evidence type="ECO:0000256" key="8">
    <source>
        <dbReference type="ARBA" id="ARBA00022884"/>
    </source>
</evidence>
<dbReference type="InterPro" id="IPR017336">
    <property type="entry name" value="Snurportin-1"/>
</dbReference>
<evidence type="ECO:0000256" key="2">
    <source>
        <dbReference type="ARBA" id="ARBA00004123"/>
    </source>
</evidence>
<evidence type="ECO:0000256" key="3">
    <source>
        <dbReference type="ARBA" id="ARBA00004496"/>
    </source>
</evidence>
<keyword evidence="8" id="KW-0694">RNA-binding</keyword>
<proteinExistence type="inferred from homology"/>
<feature type="region of interest" description="Disordered" evidence="10">
    <location>
        <begin position="81"/>
        <end position="117"/>
    </location>
</feature>
<dbReference type="GO" id="GO:0061015">
    <property type="term" value="P:snRNA import into nucleus"/>
    <property type="evidence" value="ECO:0007669"/>
    <property type="project" value="InterPro"/>
</dbReference>
<dbReference type="PANTHER" id="PTHR13403:SF6">
    <property type="entry name" value="SNURPORTIN-1"/>
    <property type="match status" value="1"/>
</dbReference>
<feature type="compositionally biased region" description="Polar residues" evidence="10">
    <location>
        <begin position="104"/>
        <end position="113"/>
    </location>
</feature>
<keyword evidence="6" id="KW-0813">Transport</keyword>
<evidence type="ECO:0000256" key="4">
    <source>
        <dbReference type="ARBA" id="ARBA00007540"/>
    </source>
</evidence>
<feature type="region of interest" description="Disordered" evidence="10">
    <location>
        <begin position="1"/>
        <end position="59"/>
    </location>
</feature>
<dbReference type="Pfam" id="PF21974">
    <property type="entry name" value="SPN1_m3Gcap_bd"/>
    <property type="match status" value="1"/>
</dbReference>
<evidence type="ECO:0000256" key="1">
    <source>
        <dbReference type="ARBA" id="ARBA00003975"/>
    </source>
</evidence>
<name>A0A1D1VA74_RAMVA</name>
<comment type="subcellular location">
    <subcellularLocation>
        <location evidence="3">Cytoplasm</location>
    </subcellularLocation>
    <subcellularLocation>
        <location evidence="2">Nucleus</location>
    </subcellularLocation>
</comment>
<comment type="caution">
    <text evidence="12">The sequence shown here is derived from an EMBL/GenBank/DDBJ whole genome shotgun (WGS) entry which is preliminary data.</text>
</comment>
<feature type="compositionally biased region" description="Basic and acidic residues" evidence="10">
    <location>
        <begin position="358"/>
        <end position="367"/>
    </location>
</feature>
<dbReference type="GO" id="GO:0005737">
    <property type="term" value="C:cytoplasm"/>
    <property type="evidence" value="ECO:0007669"/>
    <property type="project" value="UniProtKB-SubCell"/>
</dbReference>
<evidence type="ECO:0000259" key="11">
    <source>
        <dbReference type="Pfam" id="PF21974"/>
    </source>
</evidence>
<dbReference type="PANTHER" id="PTHR13403">
    <property type="entry name" value="SNURPORTIN1 RNUT1 PROTEIN RNA, U TRANSPORTER 1"/>
    <property type="match status" value="1"/>
</dbReference>
<evidence type="ECO:0000256" key="9">
    <source>
        <dbReference type="ARBA" id="ARBA00023242"/>
    </source>
</evidence>
<evidence type="ECO:0000313" key="13">
    <source>
        <dbReference type="Proteomes" id="UP000186922"/>
    </source>
</evidence>
<dbReference type="EMBL" id="BDGG01000004">
    <property type="protein sequence ID" value="GAU98534.1"/>
    <property type="molecule type" value="Genomic_DNA"/>
</dbReference>
<accession>A0A1D1VA74</accession>
<dbReference type="GO" id="GO:0005634">
    <property type="term" value="C:nucleus"/>
    <property type="evidence" value="ECO:0007669"/>
    <property type="project" value="UniProtKB-SubCell"/>
</dbReference>
<evidence type="ECO:0000256" key="10">
    <source>
        <dbReference type="SAM" id="MobiDB-lite"/>
    </source>
</evidence>
<evidence type="ECO:0000256" key="6">
    <source>
        <dbReference type="ARBA" id="ARBA00022448"/>
    </source>
</evidence>
<dbReference type="SUPFAM" id="SSF56091">
    <property type="entry name" value="DNA ligase/mRNA capping enzyme, catalytic domain"/>
    <property type="match status" value="1"/>
</dbReference>
<feature type="domain" description="Snurportin-1 m3G cap-binding" evidence="11">
    <location>
        <begin position="122"/>
        <end position="301"/>
    </location>
</feature>
<comment type="similarity">
    <text evidence="4">Belongs to the snurportin family.</text>
</comment>
<feature type="compositionally biased region" description="Low complexity" evidence="10">
    <location>
        <begin position="1"/>
        <end position="14"/>
    </location>
</feature>
<protein>
    <recommendedName>
        <fullName evidence="5">Snurportin-1</fullName>
    </recommendedName>
</protein>
<feature type="compositionally biased region" description="Basic and acidic residues" evidence="10">
    <location>
        <begin position="38"/>
        <end position="59"/>
    </location>
</feature>
<feature type="compositionally biased region" description="Basic and acidic residues" evidence="10">
    <location>
        <begin position="337"/>
        <end position="346"/>
    </location>
</feature>
<reference evidence="12 13" key="1">
    <citation type="journal article" date="2016" name="Nat. Commun.">
        <title>Extremotolerant tardigrade genome and improved radiotolerance of human cultured cells by tardigrade-unique protein.</title>
        <authorList>
            <person name="Hashimoto T."/>
            <person name="Horikawa D.D."/>
            <person name="Saito Y."/>
            <person name="Kuwahara H."/>
            <person name="Kozuka-Hata H."/>
            <person name="Shin-I T."/>
            <person name="Minakuchi Y."/>
            <person name="Ohishi K."/>
            <person name="Motoyama A."/>
            <person name="Aizu T."/>
            <person name="Enomoto A."/>
            <person name="Kondo K."/>
            <person name="Tanaka S."/>
            <person name="Hara Y."/>
            <person name="Koshikawa S."/>
            <person name="Sagara H."/>
            <person name="Miura T."/>
            <person name="Yokobori S."/>
            <person name="Miyagawa K."/>
            <person name="Suzuki Y."/>
            <person name="Kubo T."/>
            <person name="Oyama M."/>
            <person name="Kohara Y."/>
            <person name="Fujiyama A."/>
            <person name="Arakawa K."/>
            <person name="Katayama T."/>
            <person name="Toyoda A."/>
            <person name="Kunieda T."/>
        </authorList>
    </citation>
    <scope>NUCLEOTIDE SEQUENCE [LARGE SCALE GENOMIC DNA]</scope>
    <source>
        <strain evidence="12 13">YOKOZUNA-1</strain>
    </source>
</reference>
<keyword evidence="13" id="KW-1185">Reference proteome</keyword>
<evidence type="ECO:0000256" key="5">
    <source>
        <dbReference type="ARBA" id="ARBA00016034"/>
    </source>
</evidence>
<dbReference type="AlphaFoldDB" id="A0A1D1VA74"/>
<dbReference type="STRING" id="947166.A0A1D1VA74"/>
<dbReference type="OrthoDB" id="10003593at2759"/>
<gene>
    <name evidence="12" type="primary">RvY_09667-1</name>
    <name evidence="12" type="synonym">RvY_09667.1</name>
    <name evidence="12" type="ORF">RvY_09667</name>
</gene>
<keyword evidence="7" id="KW-0963">Cytoplasm</keyword>
<dbReference type="Gene3D" id="3.30.470.30">
    <property type="entry name" value="DNA ligase/mRNA capping enzyme"/>
    <property type="match status" value="1"/>
</dbReference>
<dbReference type="Proteomes" id="UP000186922">
    <property type="component" value="Unassembled WGS sequence"/>
</dbReference>
<dbReference type="CDD" id="cd09232">
    <property type="entry name" value="Snurportin-1_C"/>
    <property type="match status" value="1"/>
</dbReference>
<comment type="function">
    <text evidence="1">Functions as an U snRNP-specific nuclear import adapter. Involved in the trimethylguanosine (m3G)-cap-dependent nuclear import of U snRNPs. Binds specifically to the terminal m3G-cap U snRNAs.</text>
</comment>
<keyword evidence="9" id="KW-0539">Nucleus</keyword>
<sequence length="367" mass="41427">MESLSQALSQSLTSNGVSSGHLSSLDEYHSPRSPFQDTYDRARKIESQDDRRQRILKDLRKEKRDEAVWKKYAAGFATEPDQSLVENSASRHESMCEDCEDTKPTSGAGSSPTKPGKSLPRLTLSEWLYEIPSDFDDNWLMIPCPLGKRCQLVTNRGRTSVHSKTGLAMMSGTSSLPGGNTTKRQSTSFTVVDCILDPATNKFFVLDVLFWNGTSLLDSTFEFRMFWIRSRLRELDSLTLTVDHQTYDLVELATFSCTLEILEPYFSSEEAADPCIDGFLFYHKNGSYVTGTTPLVCWLKPFMVQEVLRIPVRADVLSTKPSDYVNLQTFVKGLEAKKPPRSDKTPRKAKARNMNVNLKEENADLQE</sequence>
<feature type="region of interest" description="Disordered" evidence="10">
    <location>
        <begin position="337"/>
        <end position="367"/>
    </location>
</feature>
<dbReference type="GO" id="GO:0003723">
    <property type="term" value="F:RNA binding"/>
    <property type="evidence" value="ECO:0007669"/>
    <property type="project" value="UniProtKB-KW"/>
</dbReference>
<dbReference type="InterPro" id="IPR047857">
    <property type="entry name" value="Snurportin1_C"/>
</dbReference>
<evidence type="ECO:0000313" key="12">
    <source>
        <dbReference type="EMBL" id="GAU98534.1"/>
    </source>
</evidence>